<dbReference type="AlphaFoldDB" id="A0A183ICY9"/>
<reference evidence="3" key="1">
    <citation type="submission" date="2016-06" db="UniProtKB">
        <authorList>
            <consortium name="WormBaseParasite"/>
        </authorList>
    </citation>
    <scope>IDENTIFICATION</scope>
</reference>
<evidence type="ECO:0000313" key="3">
    <source>
        <dbReference type="WBParaSite" id="SBAD_0000155401-mRNA-1"/>
    </source>
</evidence>
<reference evidence="1 2" key="2">
    <citation type="submission" date="2018-11" db="EMBL/GenBank/DDBJ databases">
        <authorList>
            <consortium name="Pathogen Informatics"/>
        </authorList>
    </citation>
    <scope>NUCLEOTIDE SEQUENCE [LARGE SCALE GENOMIC DNA]</scope>
</reference>
<keyword evidence="2" id="KW-1185">Reference proteome</keyword>
<evidence type="ECO:0000313" key="1">
    <source>
        <dbReference type="EMBL" id="VDO94480.1"/>
    </source>
</evidence>
<dbReference type="EMBL" id="UZAM01006840">
    <property type="protein sequence ID" value="VDO94480.1"/>
    <property type="molecule type" value="Genomic_DNA"/>
</dbReference>
<accession>A0A183ICY9</accession>
<gene>
    <name evidence="1" type="ORF">SBAD_LOCUS1483</name>
</gene>
<proteinExistence type="predicted"/>
<protein>
    <submittedName>
        <fullName evidence="3">DHC_N1 domain-containing protein</fullName>
    </submittedName>
</protein>
<dbReference type="Proteomes" id="UP000270296">
    <property type="component" value="Unassembled WGS sequence"/>
</dbReference>
<dbReference type="WBParaSite" id="SBAD_0000155401-mRNA-1">
    <property type="protein sequence ID" value="SBAD_0000155401-mRNA-1"/>
    <property type="gene ID" value="SBAD_0000155401"/>
</dbReference>
<organism evidence="3">
    <name type="scientific">Soboliphyme baturini</name>
    <dbReference type="NCBI Taxonomy" id="241478"/>
    <lineage>
        <taxon>Eukaryota</taxon>
        <taxon>Metazoa</taxon>
        <taxon>Ecdysozoa</taxon>
        <taxon>Nematoda</taxon>
        <taxon>Enoplea</taxon>
        <taxon>Dorylaimia</taxon>
        <taxon>Dioctophymatida</taxon>
        <taxon>Dioctophymatoidea</taxon>
        <taxon>Soboliphymatidae</taxon>
        <taxon>Soboliphyme</taxon>
    </lineage>
</organism>
<evidence type="ECO:0000313" key="2">
    <source>
        <dbReference type="Proteomes" id="UP000270296"/>
    </source>
</evidence>
<sequence>MQKPADDLDVESDRSNLVILFYMQRSVANTFLDFDEPEELSDAVHFFGFPVSLTTELYERTDDWFCFVQKLVDILHRMAQSLDYLSDGGEERLCGKYHDQVTSFYELVLQWIKK</sequence>
<name>A0A183ICY9_9BILA</name>